<dbReference type="Proteomes" id="UP000002036">
    <property type="component" value="Chromosome D"/>
</dbReference>
<keyword evidence="2" id="KW-1133">Transmembrane helix</keyword>
<evidence type="ECO:0000313" key="3">
    <source>
        <dbReference type="EMBL" id="CAR22654.1"/>
    </source>
</evidence>
<protein>
    <submittedName>
        <fullName evidence="3">KLTH0D08756p</fullName>
    </submittedName>
</protein>
<keyword evidence="2" id="KW-0812">Transmembrane</keyword>
<dbReference type="FunCoup" id="C5DGW2">
    <property type="interactions" value="32"/>
</dbReference>
<feature type="compositionally biased region" description="Basic and acidic residues" evidence="1">
    <location>
        <begin position="127"/>
        <end position="174"/>
    </location>
</feature>
<dbReference type="eggNOG" id="ENOG502S7JJ">
    <property type="taxonomic scope" value="Eukaryota"/>
</dbReference>
<evidence type="ECO:0000313" key="4">
    <source>
        <dbReference type="Proteomes" id="UP000002036"/>
    </source>
</evidence>
<dbReference type="OrthoDB" id="4069445at2759"/>
<dbReference type="AlphaFoldDB" id="C5DGW2"/>
<sequence length="187" mass="20747">MQGGVRRKNDLLPRYRGQAHSKKQSFLTTPMKKVAVYVMLLIMMYLAIKTVFVDPQNAETKLEIESAVGRAGAGGDALEAQMDAADLQTNPKVSKERFNNEVVMQQETKNLENEKDFQKQKVPTKNTKQEVGNDVKAVKPQFENKEQPPVDEQARRINEKAPYKKTDKKSDKAVAEGGAAAAAANAL</sequence>
<dbReference type="KEGG" id="lth:KLTH0D08756g"/>
<dbReference type="OMA" id="WLTTPMK"/>
<feature type="compositionally biased region" description="Basic and acidic residues" evidence="1">
    <location>
        <begin position="110"/>
        <end position="119"/>
    </location>
</feature>
<feature type="transmembrane region" description="Helical" evidence="2">
    <location>
        <begin position="34"/>
        <end position="52"/>
    </location>
</feature>
<dbReference type="EMBL" id="CU928168">
    <property type="protein sequence ID" value="CAR22654.1"/>
    <property type="molecule type" value="Genomic_DNA"/>
</dbReference>
<feature type="region of interest" description="Disordered" evidence="1">
    <location>
        <begin position="110"/>
        <end position="187"/>
    </location>
</feature>
<dbReference type="RefSeq" id="XP_002553092.1">
    <property type="nucleotide sequence ID" value="XM_002553046.1"/>
</dbReference>
<evidence type="ECO:0000256" key="1">
    <source>
        <dbReference type="SAM" id="MobiDB-lite"/>
    </source>
</evidence>
<evidence type="ECO:0000256" key="2">
    <source>
        <dbReference type="SAM" id="Phobius"/>
    </source>
</evidence>
<accession>C5DGW2</accession>
<name>C5DGW2_LACTC</name>
<dbReference type="STRING" id="559295.C5DGW2"/>
<reference evidence="3 4" key="1">
    <citation type="journal article" date="2009" name="Genome Res.">
        <title>Comparative genomics of protoploid Saccharomycetaceae.</title>
        <authorList>
            <consortium name="The Genolevures Consortium"/>
            <person name="Souciet J.-L."/>
            <person name="Dujon B."/>
            <person name="Gaillardin C."/>
            <person name="Johnston M."/>
            <person name="Baret P.V."/>
            <person name="Cliften P."/>
            <person name="Sherman D.J."/>
            <person name="Weissenbach J."/>
            <person name="Westhof E."/>
            <person name="Wincker P."/>
            <person name="Jubin C."/>
            <person name="Poulain J."/>
            <person name="Barbe V."/>
            <person name="Segurens B."/>
            <person name="Artiguenave F."/>
            <person name="Anthouard V."/>
            <person name="Vacherie B."/>
            <person name="Val M.-E."/>
            <person name="Fulton R.S."/>
            <person name="Minx P."/>
            <person name="Wilson R."/>
            <person name="Durrens P."/>
            <person name="Jean G."/>
            <person name="Marck C."/>
            <person name="Martin T."/>
            <person name="Nikolski M."/>
            <person name="Rolland T."/>
            <person name="Seret M.-L."/>
            <person name="Casaregola S."/>
            <person name="Despons L."/>
            <person name="Fairhead C."/>
            <person name="Fischer G."/>
            <person name="Lafontaine I."/>
            <person name="Leh V."/>
            <person name="Lemaire M."/>
            <person name="de Montigny J."/>
            <person name="Neuveglise C."/>
            <person name="Thierry A."/>
            <person name="Blanc-Lenfle I."/>
            <person name="Bleykasten C."/>
            <person name="Diffels J."/>
            <person name="Fritsch E."/>
            <person name="Frangeul L."/>
            <person name="Goeffon A."/>
            <person name="Jauniaux N."/>
            <person name="Kachouri-Lafond R."/>
            <person name="Payen C."/>
            <person name="Potier S."/>
            <person name="Pribylova L."/>
            <person name="Ozanne C."/>
            <person name="Richard G.-F."/>
            <person name="Sacerdot C."/>
            <person name="Straub M.-L."/>
            <person name="Talla E."/>
        </authorList>
    </citation>
    <scope>NUCLEOTIDE SEQUENCE [LARGE SCALE GENOMIC DNA]</scope>
    <source>
        <strain evidence="4">ATCC 56472 / CBS 6340 / NRRL Y-8284</strain>
    </source>
</reference>
<keyword evidence="2" id="KW-0472">Membrane</keyword>
<dbReference type="InParanoid" id="C5DGW2"/>
<feature type="compositionally biased region" description="Low complexity" evidence="1">
    <location>
        <begin position="175"/>
        <end position="187"/>
    </location>
</feature>
<keyword evidence="4" id="KW-1185">Reference proteome</keyword>
<dbReference type="HOGENOM" id="CLU_106810_1_0_1"/>
<gene>
    <name evidence="3" type="ordered locus">KLTH0D08756g</name>
</gene>
<organism evidence="3 4">
    <name type="scientific">Lachancea thermotolerans (strain ATCC 56472 / CBS 6340 / NRRL Y-8284)</name>
    <name type="common">Yeast</name>
    <name type="synonym">Kluyveromyces thermotolerans</name>
    <dbReference type="NCBI Taxonomy" id="559295"/>
    <lineage>
        <taxon>Eukaryota</taxon>
        <taxon>Fungi</taxon>
        <taxon>Dikarya</taxon>
        <taxon>Ascomycota</taxon>
        <taxon>Saccharomycotina</taxon>
        <taxon>Saccharomycetes</taxon>
        <taxon>Saccharomycetales</taxon>
        <taxon>Saccharomycetaceae</taxon>
        <taxon>Lachancea</taxon>
    </lineage>
</organism>
<proteinExistence type="predicted"/>
<dbReference type="GeneID" id="8295328"/>